<feature type="region of interest" description="Disordered" evidence="1">
    <location>
        <begin position="244"/>
        <end position="356"/>
    </location>
</feature>
<gene>
    <name evidence="2" type="ORF">SAMN05421752_11193</name>
</gene>
<organism evidence="2 3">
    <name type="scientific">Natronorubrum thiooxidans</name>
    <dbReference type="NCBI Taxonomy" id="308853"/>
    <lineage>
        <taxon>Archaea</taxon>
        <taxon>Methanobacteriati</taxon>
        <taxon>Methanobacteriota</taxon>
        <taxon>Stenosarchaea group</taxon>
        <taxon>Halobacteria</taxon>
        <taxon>Halobacteriales</taxon>
        <taxon>Natrialbaceae</taxon>
        <taxon>Natronorubrum</taxon>
    </lineage>
</organism>
<proteinExistence type="predicted"/>
<feature type="compositionally biased region" description="Acidic residues" evidence="1">
    <location>
        <begin position="344"/>
        <end position="355"/>
    </location>
</feature>
<feature type="compositionally biased region" description="Polar residues" evidence="1">
    <location>
        <begin position="325"/>
        <end position="339"/>
    </location>
</feature>
<keyword evidence="3" id="KW-1185">Reference proteome</keyword>
<sequence length="380" mass="39786">MSTRVTGVAITTLLLLGVVSTGLVVTADSTYELTATDAVETPETSIDIRGSEYAVDHIAVIEPGDSITVNVVSDSNYFLYLYNEDGHSEYGEYHSDSVRSLEIGTTDDELDTNNLTAGTYMLSLEPNSEREAVVPVVVQGYDLSLEYQQPATVDSELEITATVEPKDGLDRPDAVEVAIWDGDDVTELTLDHVGGVDYEKTVPASALGVGEYSVYGAIMGEDEVEGYPTALAVAEGESIAIVENDDDSDTSGGSDQASDDDGTVTDDEADGTSDDDGTDTDDEADETSDDGTEADLDTNGEETEDDGDDGSAGDGDDATEHTDDAASNESTADESSVLQPTADEQPDESSDDDELGIGGTAVLAIALVVLALGHRARNDA</sequence>
<evidence type="ECO:0000313" key="2">
    <source>
        <dbReference type="EMBL" id="SIS10624.1"/>
    </source>
</evidence>
<dbReference type="Proteomes" id="UP000185936">
    <property type="component" value="Unassembled WGS sequence"/>
</dbReference>
<feature type="compositionally biased region" description="Acidic residues" evidence="1">
    <location>
        <begin position="257"/>
        <end position="317"/>
    </location>
</feature>
<accession>A0A1N7GDI1</accession>
<dbReference type="AlphaFoldDB" id="A0A1N7GDI1"/>
<name>A0A1N7GDI1_9EURY</name>
<evidence type="ECO:0000256" key="1">
    <source>
        <dbReference type="SAM" id="MobiDB-lite"/>
    </source>
</evidence>
<dbReference type="STRING" id="308853.SAMN05421752_11193"/>
<protein>
    <submittedName>
        <fullName evidence="2">Uncharacterized protein</fullName>
    </submittedName>
</protein>
<dbReference type="OrthoDB" id="206466at2157"/>
<dbReference type="RefSeq" id="WP_076609975.1">
    <property type="nucleotide sequence ID" value="NZ_FTNR01000011.1"/>
</dbReference>
<reference evidence="3" key="1">
    <citation type="submission" date="2017-01" db="EMBL/GenBank/DDBJ databases">
        <authorList>
            <person name="Varghese N."/>
            <person name="Submissions S."/>
        </authorList>
    </citation>
    <scope>NUCLEOTIDE SEQUENCE [LARGE SCALE GENOMIC DNA]</scope>
    <source>
        <strain evidence="3">type strain: HArc-</strain>
    </source>
</reference>
<dbReference type="EMBL" id="FTNR01000011">
    <property type="protein sequence ID" value="SIS10624.1"/>
    <property type="molecule type" value="Genomic_DNA"/>
</dbReference>
<evidence type="ECO:0000313" key="3">
    <source>
        <dbReference type="Proteomes" id="UP000185936"/>
    </source>
</evidence>